<evidence type="ECO:0000256" key="5">
    <source>
        <dbReference type="ARBA" id="ARBA00043266"/>
    </source>
</evidence>
<evidence type="ECO:0000256" key="1">
    <source>
        <dbReference type="ARBA" id="ARBA00022729"/>
    </source>
</evidence>
<proteinExistence type="predicted"/>
<reference evidence="7" key="2">
    <citation type="submission" date="2025-09" db="UniProtKB">
        <authorList>
            <consortium name="Ensembl"/>
        </authorList>
    </citation>
    <scope>IDENTIFICATION</scope>
</reference>
<dbReference type="Gene3D" id="2.60.40.10">
    <property type="entry name" value="Immunoglobulins"/>
    <property type="match status" value="1"/>
</dbReference>
<dbReference type="InterPro" id="IPR036179">
    <property type="entry name" value="Ig-like_dom_sf"/>
</dbReference>
<dbReference type="InterPro" id="IPR007110">
    <property type="entry name" value="Ig-like_dom"/>
</dbReference>
<evidence type="ECO:0000256" key="2">
    <source>
        <dbReference type="ARBA" id="ARBA00023130"/>
    </source>
</evidence>
<sequence>MGLLEPTQLLLGKGGVYTEQVTREVIAAEGDSVTLSCTFETSYSQPYLFWYKQEVNMSLITYQALSSDYNLSNGDHLVFQGKSYQCHTESCHLNLKSSSLKYFATAIVDLFSSSFC</sequence>
<organism evidence="7 8">
    <name type="scientific">Oryzias melastigma</name>
    <name type="common">Marine medaka</name>
    <dbReference type="NCBI Taxonomy" id="30732"/>
    <lineage>
        <taxon>Eukaryota</taxon>
        <taxon>Metazoa</taxon>
        <taxon>Chordata</taxon>
        <taxon>Craniata</taxon>
        <taxon>Vertebrata</taxon>
        <taxon>Euteleostomi</taxon>
        <taxon>Actinopterygii</taxon>
        <taxon>Neopterygii</taxon>
        <taxon>Teleostei</taxon>
        <taxon>Neoteleostei</taxon>
        <taxon>Acanthomorphata</taxon>
        <taxon>Ovalentaria</taxon>
        <taxon>Atherinomorphae</taxon>
        <taxon>Beloniformes</taxon>
        <taxon>Adrianichthyidae</taxon>
        <taxon>Oryziinae</taxon>
        <taxon>Oryzias</taxon>
    </lineage>
</organism>
<evidence type="ECO:0000256" key="4">
    <source>
        <dbReference type="ARBA" id="ARBA00023319"/>
    </source>
</evidence>
<feature type="domain" description="Ig-like" evidence="6">
    <location>
        <begin position="6"/>
        <end position="86"/>
    </location>
</feature>
<evidence type="ECO:0000313" key="8">
    <source>
        <dbReference type="Proteomes" id="UP000261560"/>
    </source>
</evidence>
<keyword evidence="5" id="KW-1279">T cell receptor</keyword>
<evidence type="ECO:0000256" key="3">
    <source>
        <dbReference type="ARBA" id="ARBA00023170"/>
    </source>
</evidence>
<dbReference type="PROSITE" id="PS50835">
    <property type="entry name" value="IG_LIKE"/>
    <property type="match status" value="1"/>
</dbReference>
<keyword evidence="3" id="KW-0675">Receptor</keyword>
<dbReference type="Ensembl" id="ENSOMET00000033533.1">
    <property type="protein sequence ID" value="ENSOMEP00000014374.1"/>
    <property type="gene ID" value="ENSOMEG00000015876.1"/>
</dbReference>
<dbReference type="InterPro" id="IPR013106">
    <property type="entry name" value="Ig_V-set"/>
</dbReference>
<dbReference type="Pfam" id="PF07686">
    <property type="entry name" value="V-set"/>
    <property type="match status" value="1"/>
</dbReference>
<dbReference type="AlphaFoldDB" id="A0A3B3C9U4"/>
<accession>A0A3B3C9U4</accession>
<keyword evidence="4" id="KW-0393">Immunoglobulin domain</keyword>
<dbReference type="InterPro" id="IPR013783">
    <property type="entry name" value="Ig-like_fold"/>
</dbReference>
<keyword evidence="8" id="KW-1185">Reference proteome</keyword>
<name>A0A3B3C9U4_ORYME</name>
<dbReference type="InterPro" id="IPR051287">
    <property type="entry name" value="TCR_variable_region"/>
</dbReference>
<dbReference type="PANTHER" id="PTHR19367">
    <property type="entry name" value="T-CELL RECEPTOR ALPHA CHAIN V REGION"/>
    <property type="match status" value="1"/>
</dbReference>
<keyword evidence="2" id="KW-1064">Adaptive immunity</keyword>
<dbReference type="Proteomes" id="UP000261560">
    <property type="component" value="Unplaced"/>
</dbReference>
<dbReference type="PANTHER" id="PTHR19367:SF18">
    <property type="entry name" value="T CELL RECEPTOR ALPHA VARIABLE 16"/>
    <property type="match status" value="1"/>
</dbReference>
<evidence type="ECO:0000313" key="7">
    <source>
        <dbReference type="Ensembl" id="ENSOMEP00000014374.1"/>
    </source>
</evidence>
<keyword evidence="1" id="KW-0732">Signal</keyword>
<dbReference type="GO" id="GO:0002250">
    <property type="term" value="P:adaptive immune response"/>
    <property type="evidence" value="ECO:0007669"/>
    <property type="project" value="UniProtKB-KW"/>
</dbReference>
<protein>
    <recommendedName>
        <fullName evidence="6">Ig-like domain-containing protein</fullName>
    </recommendedName>
</protein>
<keyword evidence="5" id="KW-0391">Immunity</keyword>
<reference evidence="7" key="1">
    <citation type="submission" date="2025-08" db="UniProtKB">
        <authorList>
            <consortium name="Ensembl"/>
        </authorList>
    </citation>
    <scope>IDENTIFICATION</scope>
</reference>
<dbReference type="GO" id="GO:0042101">
    <property type="term" value="C:T cell receptor complex"/>
    <property type="evidence" value="ECO:0007669"/>
    <property type="project" value="UniProtKB-KW"/>
</dbReference>
<evidence type="ECO:0000259" key="6">
    <source>
        <dbReference type="PROSITE" id="PS50835"/>
    </source>
</evidence>
<dbReference type="PaxDb" id="30732-ENSOMEP00000014374"/>
<dbReference type="SUPFAM" id="SSF48726">
    <property type="entry name" value="Immunoglobulin"/>
    <property type="match status" value="1"/>
</dbReference>